<evidence type="ECO:0000313" key="1">
    <source>
        <dbReference type="EMBL" id="RSK24342.1"/>
    </source>
</evidence>
<accession>A0A3R9NZ51</accession>
<reference evidence="1 2" key="1">
    <citation type="submission" date="2018-12" db="EMBL/GenBank/DDBJ databases">
        <authorList>
            <person name="Feng G."/>
            <person name="Zhu H."/>
        </authorList>
    </citation>
    <scope>NUCLEOTIDE SEQUENCE [LARGE SCALE GENOMIC DNA]</scope>
    <source>
        <strain evidence="1 2">9PBR-2</strain>
    </source>
</reference>
<proteinExistence type="predicted"/>
<gene>
    <name evidence="1" type="ORF">EI290_20250</name>
</gene>
<protein>
    <submittedName>
        <fullName evidence="1">Uncharacterized protein</fullName>
    </submittedName>
</protein>
<dbReference type="OrthoDB" id="882175at2"/>
<keyword evidence="2" id="KW-1185">Reference proteome</keyword>
<dbReference type="Proteomes" id="UP000280066">
    <property type="component" value="Unassembled WGS sequence"/>
</dbReference>
<evidence type="ECO:0000313" key="2">
    <source>
        <dbReference type="Proteomes" id="UP000280066"/>
    </source>
</evidence>
<organism evidence="1 2">
    <name type="scientific">Hymenobacter metallilatus</name>
    <dbReference type="NCBI Taxonomy" id="2493666"/>
    <lineage>
        <taxon>Bacteria</taxon>
        <taxon>Pseudomonadati</taxon>
        <taxon>Bacteroidota</taxon>
        <taxon>Cytophagia</taxon>
        <taxon>Cytophagales</taxon>
        <taxon>Hymenobacteraceae</taxon>
        <taxon>Hymenobacter</taxon>
    </lineage>
</organism>
<name>A0A3R9NZ51_9BACT</name>
<dbReference type="EMBL" id="RWIS01000017">
    <property type="protein sequence ID" value="RSK24342.1"/>
    <property type="molecule type" value="Genomic_DNA"/>
</dbReference>
<sequence length="149" mass="16582">MQTLAAVLQAPDQFPPTAWLCAPPQTARWEPRSPAAVLLTAAAGQAVPAPPGLVRTLFLDEVQLLMERLLRQVPGAVPELRVETLRRYKQEAEFPALTSDPELLARHLVEAVRYGALLPNEALAHFQRCFSHFTREAAQHILATAFLKW</sequence>
<dbReference type="RefSeq" id="WP_125433467.1">
    <property type="nucleotide sequence ID" value="NZ_RWIS01000017.1"/>
</dbReference>
<comment type="caution">
    <text evidence="1">The sequence shown here is derived from an EMBL/GenBank/DDBJ whole genome shotgun (WGS) entry which is preliminary data.</text>
</comment>
<dbReference type="AlphaFoldDB" id="A0A3R9NZ51"/>